<dbReference type="Proteomes" id="UP001601197">
    <property type="component" value="Unassembled WGS sequence"/>
</dbReference>
<dbReference type="EMBL" id="JBIAFJ010000044">
    <property type="protein sequence ID" value="MFE9173992.1"/>
    <property type="molecule type" value="Genomic_DNA"/>
</dbReference>
<evidence type="ECO:0000313" key="4">
    <source>
        <dbReference type="Proteomes" id="UP001601197"/>
    </source>
</evidence>
<sequence>MGNRDHAGGELRGADHADPGELRDRRQDARHRGSDRADNALAGSFNATRKRETLQGRGAWADEREARLGLFRRLHRYNTRRRRSSLGQRSPLAYGAALATTSTALAQAAWPVAWIPGQGPQPPGHRRPRAARHRPQACVHHRFAAARRGRAGVGDRGGDLLGEAGCGAVDRCIQGGTVGGH</sequence>
<organism evidence="3 4">
    <name type="scientific">Streptomyces kebangsaanensis</name>
    <dbReference type="NCBI Taxonomy" id="864058"/>
    <lineage>
        <taxon>Bacteria</taxon>
        <taxon>Bacillati</taxon>
        <taxon>Actinomycetota</taxon>
        <taxon>Actinomycetes</taxon>
        <taxon>Kitasatosporales</taxon>
        <taxon>Streptomycetaceae</taxon>
        <taxon>Streptomyces</taxon>
    </lineage>
</organism>
<dbReference type="RefSeq" id="WP_388353435.1">
    <property type="nucleotide sequence ID" value="NZ_JBIAFJ010000044.1"/>
</dbReference>
<proteinExistence type="predicted"/>
<comment type="caution">
    <text evidence="3">The sequence shown here is derived from an EMBL/GenBank/DDBJ whole genome shotgun (WGS) entry which is preliminary data.</text>
</comment>
<evidence type="ECO:0000256" key="1">
    <source>
        <dbReference type="SAM" id="MobiDB-lite"/>
    </source>
</evidence>
<evidence type="ECO:0000259" key="2">
    <source>
        <dbReference type="Pfam" id="PF13683"/>
    </source>
</evidence>
<protein>
    <submittedName>
        <fullName evidence="3">Integrase core domain-containing protein</fullName>
    </submittedName>
</protein>
<accession>A0ABW6L1L0</accession>
<name>A0ABW6L1L0_9ACTN</name>
<feature type="compositionally biased region" description="Basic and acidic residues" evidence="1">
    <location>
        <begin position="1"/>
        <end position="38"/>
    </location>
</feature>
<dbReference type="Pfam" id="PF13683">
    <property type="entry name" value="rve_3"/>
    <property type="match status" value="1"/>
</dbReference>
<dbReference type="InterPro" id="IPR001584">
    <property type="entry name" value="Integrase_cat-core"/>
</dbReference>
<reference evidence="3 4" key="1">
    <citation type="submission" date="2024-10" db="EMBL/GenBank/DDBJ databases">
        <title>The Natural Products Discovery Center: Release of the First 8490 Sequenced Strains for Exploring Actinobacteria Biosynthetic Diversity.</title>
        <authorList>
            <person name="Kalkreuter E."/>
            <person name="Kautsar S.A."/>
            <person name="Yang D."/>
            <person name="Bader C.D."/>
            <person name="Teijaro C.N."/>
            <person name="Fluegel L."/>
            <person name="Davis C.M."/>
            <person name="Simpson J.R."/>
            <person name="Lauterbach L."/>
            <person name="Steele A.D."/>
            <person name="Gui C."/>
            <person name="Meng S."/>
            <person name="Li G."/>
            <person name="Viehrig K."/>
            <person name="Ye F."/>
            <person name="Su P."/>
            <person name="Kiefer A.F."/>
            <person name="Nichols A."/>
            <person name="Cepeda A.J."/>
            <person name="Yan W."/>
            <person name="Fan B."/>
            <person name="Jiang Y."/>
            <person name="Adhikari A."/>
            <person name="Zheng C.-J."/>
            <person name="Schuster L."/>
            <person name="Cowan T.M."/>
            <person name="Smanski M.J."/>
            <person name="Chevrette M.G."/>
            <person name="De Carvalho L.P.S."/>
            <person name="Shen B."/>
        </authorList>
    </citation>
    <scope>NUCLEOTIDE SEQUENCE [LARGE SCALE GENOMIC DNA]</scope>
    <source>
        <strain evidence="3 4">NPDC007147</strain>
    </source>
</reference>
<gene>
    <name evidence="3" type="ORF">ACFYNZ_31825</name>
</gene>
<feature type="region of interest" description="Disordered" evidence="1">
    <location>
        <begin position="1"/>
        <end position="56"/>
    </location>
</feature>
<feature type="domain" description="Integrase catalytic" evidence="2">
    <location>
        <begin position="33"/>
        <end position="91"/>
    </location>
</feature>
<keyword evidence="4" id="KW-1185">Reference proteome</keyword>
<evidence type="ECO:0000313" key="3">
    <source>
        <dbReference type="EMBL" id="MFE9173992.1"/>
    </source>
</evidence>